<comment type="caution">
    <text evidence="1">The sequence shown here is derived from an EMBL/GenBank/DDBJ whole genome shotgun (WGS) entry which is preliminary data.</text>
</comment>
<organism evidence="1 2">
    <name type="scientific">Corynebacterium matruchotii</name>
    <dbReference type="NCBI Taxonomy" id="43768"/>
    <lineage>
        <taxon>Bacteria</taxon>
        <taxon>Bacillati</taxon>
        <taxon>Actinomycetota</taxon>
        <taxon>Actinomycetes</taxon>
        <taxon>Mycobacteriales</taxon>
        <taxon>Corynebacteriaceae</taxon>
        <taxon>Corynebacterium</taxon>
    </lineage>
</organism>
<gene>
    <name evidence="1" type="ORF">NCTC10254_00887</name>
</gene>
<name>A0A6H9XMK3_9CORY</name>
<dbReference type="AlphaFoldDB" id="A0A6H9XMK3"/>
<dbReference type="EMBL" id="UARK01000001">
    <property type="protein sequence ID" value="SPW24506.1"/>
    <property type="molecule type" value="Genomic_DNA"/>
</dbReference>
<sequence length="257" mass="28197">MTVSERAEAIFTTGSLQAPEFASLVGNIATAITATAKAQAEAMGAQGSYARPLVFTATHDGFRLAAAPRPKDSADVELDFVVHDIDDVALRRVVDTLFDDSRSLTSLPYAAQRPLANAASVMAKRHHSFSVTLQQRGTDTINYSGNIEHMVGLITEFQTKRVVTETIEDVFQFDGFQGSSDTIFLMIDGTSYAIKATDEQVRQVTGFVASHGPELTLDCTIEQTTWHKPGRKPTIMRRLCAVSRRDRPRVGEQFTLL</sequence>
<reference evidence="1 2" key="1">
    <citation type="submission" date="2018-06" db="EMBL/GenBank/DDBJ databases">
        <authorList>
            <consortium name="Pathogen Informatics"/>
            <person name="Doyle S."/>
        </authorList>
    </citation>
    <scope>NUCLEOTIDE SEQUENCE [LARGE SCALE GENOMIC DNA]</scope>
    <source>
        <strain evidence="1 2">NCTC10254</strain>
    </source>
</reference>
<proteinExistence type="predicted"/>
<protein>
    <submittedName>
        <fullName evidence="1">Uncharacterized protein</fullName>
    </submittedName>
</protein>
<dbReference type="Proteomes" id="UP000249886">
    <property type="component" value="Unassembled WGS sequence"/>
</dbReference>
<evidence type="ECO:0000313" key="2">
    <source>
        <dbReference type="Proteomes" id="UP000249886"/>
    </source>
</evidence>
<evidence type="ECO:0000313" key="1">
    <source>
        <dbReference type="EMBL" id="SPW24506.1"/>
    </source>
</evidence>
<accession>A0A6H9XMK3</accession>
<dbReference type="RefSeq" id="WP_005526846.1">
    <property type="nucleotide sequence ID" value="NZ_CP050134.2"/>
</dbReference>
<dbReference type="GeneID" id="84574680"/>